<organism evidence="1 2">
    <name type="scientific">Proteus myxofaciens ATCC 19692</name>
    <dbReference type="NCBI Taxonomy" id="1354337"/>
    <lineage>
        <taxon>Bacteria</taxon>
        <taxon>Pseudomonadati</taxon>
        <taxon>Pseudomonadota</taxon>
        <taxon>Gammaproteobacteria</taxon>
        <taxon>Enterobacterales</taxon>
        <taxon>Morganellaceae</taxon>
        <taxon>Proteus</taxon>
    </lineage>
</organism>
<dbReference type="STRING" id="1354337.M983_1476"/>
<dbReference type="OrthoDB" id="6465900at2"/>
<proteinExistence type="predicted"/>
<evidence type="ECO:0000313" key="2">
    <source>
        <dbReference type="Proteomes" id="UP000094023"/>
    </source>
</evidence>
<name>A0A198G0U2_9GAMM</name>
<keyword evidence="2" id="KW-1185">Reference proteome</keyword>
<reference evidence="1 2" key="1">
    <citation type="submission" date="2016-04" db="EMBL/GenBank/DDBJ databases">
        <title>ATOL: Assembling a taxonomically balanced genome-scale reconstruction of the evolutionary history of the Enterobacteriaceae.</title>
        <authorList>
            <person name="Plunkett G.III."/>
            <person name="Neeno-Eckwall E.C."/>
            <person name="Glasner J.D."/>
            <person name="Perna N.T."/>
        </authorList>
    </citation>
    <scope>NUCLEOTIDE SEQUENCE [LARGE SCALE GENOMIC DNA]</scope>
    <source>
        <strain evidence="1 2">ATCC 19692</strain>
    </source>
</reference>
<gene>
    <name evidence="1" type="ORF">M983_1476</name>
</gene>
<dbReference type="AlphaFoldDB" id="A0A198G0U2"/>
<dbReference type="Proteomes" id="UP000094023">
    <property type="component" value="Unassembled WGS sequence"/>
</dbReference>
<dbReference type="RefSeq" id="WP_066749394.1">
    <property type="nucleotide sequence ID" value="NZ_LXEN01000066.1"/>
</dbReference>
<evidence type="ECO:0000313" key="1">
    <source>
        <dbReference type="EMBL" id="OAT30957.1"/>
    </source>
</evidence>
<accession>A0A198G0U2</accession>
<protein>
    <submittedName>
        <fullName evidence="1">Uncharacterized protein</fullName>
    </submittedName>
</protein>
<comment type="caution">
    <text evidence="1">The sequence shown here is derived from an EMBL/GenBank/DDBJ whole genome shotgun (WGS) entry which is preliminary data.</text>
</comment>
<sequence>MSTYVISSKNAGLDYLRKHASTNFLNNDRTIREKLTYLKDCIISIFNINHKFARLGNKSIAEFNFEHMQEDISKFINNPALNNDHLKDQEDFVKYKFEYNQNSILPNINDIYRSGRIEPNEMITQSINYLNKFKLNKLSNDEKQYYSSVKGILQIIIDKKDIIRNEDLIKKIEDVSNSAMR</sequence>
<dbReference type="EMBL" id="LXEN01000066">
    <property type="protein sequence ID" value="OAT30957.1"/>
    <property type="molecule type" value="Genomic_DNA"/>
</dbReference>